<gene>
    <name evidence="7" type="primary">PRR4</name>
    <name evidence="6" type="ORF">CR201_G0051010</name>
</gene>
<keyword evidence="8" id="KW-1185">Reference proteome</keyword>
<evidence type="ECO:0000313" key="6">
    <source>
        <dbReference type="EMBL" id="PNJ07607.1"/>
    </source>
</evidence>
<dbReference type="InterPro" id="IPR026086">
    <property type="entry name" value="Pro-rich"/>
</dbReference>
<proteinExistence type="predicted"/>
<name>H2NGK4_PONAB</name>
<feature type="region of interest" description="Disordered" evidence="4">
    <location>
        <begin position="23"/>
        <end position="134"/>
    </location>
</feature>
<keyword evidence="3 5" id="KW-0732">Signal</keyword>
<dbReference type="KEGG" id="pon:100436059"/>
<feature type="chain" id="PRO_5044733443" evidence="5">
    <location>
        <begin position="17"/>
        <end position="134"/>
    </location>
</feature>
<dbReference type="SMART" id="SM01412">
    <property type="entry name" value="Pro-rich"/>
    <property type="match status" value="1"/>
</dbReference>
<evidence type="ECO:0000256" key="4">
    <source>
        <dbReference type="SAM" id="MobiDB-lite"/>
    </source>
</evidence>
<accession>A0A2J8RGE1</accession>
<dbReference type="CTD" id="11272"/>
<dbReference type="Proteomes" id="UP000001595">
    <property type="component" value="Chromosome 12"/>
</dbReference>
<sequence>MLLVLLSVVLLALSSAQSTDNDVIYEDFTSTTPDAEDSSQRPDQGLQRPPPEGLLPRTPGDSGNQDDGPQQRPPQPGGHHRHPPPPPFQNQQRPPRQGGRHLSLPQFPPVSVEEVSSFFQRDRPQRHPQDQPLW</sequence>
<dbReference type="STRING" id="9601.ENSPPYP00000004895"/>
<comment type="subcellular location">
    <subcellularLocation>
        <location evidence="1">Secreted</location>
    </subcellularLocation>
</comment>
<dbReference type="AlphaFoldDB" id="H2NGK4"/>
<evidence type="ECO:0000256" key="5">
    <source>
        <dbReference type="SAM" id="SignalP"/>
    </source>
</evidence>
<reference evidence="7 8" key="1">
    <citation type="submission" date="2008-02" db="EMBL/GenBank/DDBJ databases">
        <title>A 6x draft sequence assembly of the Pongo pygmaeus abelii genome.</title>
        <authorList>
            <person name="Wilson R.K."/>
            <person name="Mardis E."/>
        </authorList>
    </citation>
    <scope>NUCLEOTIDE SEQUENCE [LARGE SCALE GENOMIC DNA]</scope>
</reference>
<reference evidence="6" key="2">
    <citation type="submission" date="2017-12" db="EMBL/GenBank/DDBJ databases">
        <title>High-resolution comparative analysis of great ape genomes.</title>
        <authorList>
            <person name="Pollen A."/>
            <person name="Hastie A."/>
            <person name="Hormozdiari F."/>
            <person name="Dougherty M."/>
            <person name="Liu R."/>
            <person name="Chaisson M."/>
            <person name="Hoppe E."/>
            <person name="Hill C."/>
            <person name="Pang A."/>
            <person name="Hillier L."/>
            <person name="Baker C."/>
            <person name="Armstrong J."/>
            <person name="Shendure J."/>
            <person name="Paten B."/>
            <person name="Wilson R."/>
            <person name="Chao H."/>
            <person name="Schneider V."/>
            <person name="Ventura M."/>
            <person name="Kronenberg Z."/>
            <person name="Murali S."/>
            <person name="Gordon D."/>
            <person name="Cantsilieris S."/>
            <person name="Munson K."/>
            <person name="Nelson B."/>
            <person name="Raja A."/>
            <person name="Underwood J."/>
            <person name="Diekhans M."/>
            <person name="Fiddes I."/>
            <person name="Haussler D."/>
            <person name="Eichler E."/>
        </authorList>
    </citation>
    <scope>NUCLEOTIDE SEQUENCE [LARGE SCALE GENOMIC DNA]</scope>
    <source>
        <strain evidence="6">Susie</strain>
    </source>
</reference>
<feature type="compositionally biased region" description="Low complexity" evidence="4">
    <location>
        <begin position="89"/>
        <end position="101"/>
    </location>
</feature>
<protein>
    <submittedName>
        <fullName evidence="6">PRR4 isoform 8</fullName>
    </submittedName>
    <submittedName>
        <fullName evidence="7">Proline rich 4</fullName>
    </submittedName>
</protein>
<feature type="signal peptide" evidence="5">
    <location>
        <begin position="1"/>
        <end position="16"/>
    </location>
</feature>
<dbReference type="GO" id="GO:0005615">
    <property type="term" value="C:extracellular space"/>
    <property type="evidence" value="ECO:0007669"/>
    <property type="project" value="TreeGrafter"/>
</dbReference>
<dbReference type="eggNOG" id="ENOG502TED7">
    <property type="taxonomic scope" value="Eukaryota"/>
</dbReference>
<dbReference type="OrthoDB" id="10618090at2759"/>
<keyword evidence="2" id="KW-0964">Secreted</keyword>
<evidence type="ECO:0000313" key="8">
    <source>
        <dbReference type="Proteomes" id="UP000001595"/>
    </source>
</evidence>
<dbReference type="GeneTree" id="ENSGT00730000112173"/>
<dbReference type="RefSeq" id="XP_054382813.1">
    <property type="nucleotide sequence ID" value="XM_054526838.2"/>
</dbReference>
<dbReference type="PANTHER" id="PTHR23203">
    <property type="entry name" value="PROLINE-RICH PROTEIN"/>
    <property type="match status" value="1"/>
</dbReference>
<organism evidence="7 8">
    <name type="scientific">Pongo abelii</name>
    <name type="common">Sumatran orangutan</name>
    <name type="synonym">Pongo pygmaeus abelii</name>
    <dbReference type="NCBI Taxonomy" id="9601"/>
    <lineage>
        <taxon>Eukaryota</taxon>
        <taxon>Metazoa</taxon>
        <taxon>Chordata</taxon>
        <taxon>Craniata</taxon>
        <taxon>Vertebrata</taxon>
        <taxon>Euteleostomi</taxon>
        <taxon>Mammalia</taxon>
        <taxon>Eutheria</taxon>
        <taxon>Euarchontoglires</taxon>
        <taxon>Primates</taxon>
        <taxon>Haplorrhini</taxon>
        <taxon>Catarrhini</taxon>
        <taxon>Hominidae</taxon>
        <taxon>Pongo</taxon>
    </lineage>
</organism>
<evidence type="ECO:0000256" key="3">
    <source>
        <dbReference type="ARBA" id="ARBA00022729"/>
    </source>
</evidence>
<dbReference type="Ensembl" id="ENSPPYT00000005086.3">
    <property type="protein sequence ID" value="ENSPPYP00000004895.3"/>
    <property type="gene ID" value="ENSPPYG00000004284.3"/>
</dbReference>
<dbReference type="OMA" id="CNQDDGP"/>
<evidence type="ECO:0000256" key="2">
    <source>
        <dbReference type="ARBA" id="ARBA00022525"/>
    </source>
</evidence>
<reference evidence="7" key="3">
    <citation type="submission" date="2025-05" db="UniProtKB">
        <authorList>
            <consortium name="Ensembl"/>
        </authorList>
    </citation>
    <scope>IDENTIFICATION</scope>
</reference>
<dbReference type="GeneID" id="100436059"/>
<dbReference type="PANTHER" id="PTHR23203:SF9">
    <property type="entry name" value="PROLINE-RICH PROTEIN 4"/>
    <property type="match status" value="1"/>
</dbReference>
<accession>H2NGK4</accession>
<evidence type="ECO:0000256" key="1">
    <source>
        <dbReference type="ARBA" id="ARBA00004613"/>
    </source>
</evidence>
<dbReference type="EMBL" id="NDHI03003696">
    <property type="protein sequence ID" value="PNJ07607.1"/>
    <property type="molecule type" value="Genomic_DNA"/>
</dbReference>
<feature type="compositionally biased region" description="Basic and acidic residues" evidence="4">
    <location>
        <begin position="120"/>
        <end position="134"/>
    </location>
</feature>
<evidence type="ECO:0000313" key="7">
    <source>
        <dbReference type="Ensembl" id="ENSPPYP00000004895.3"/>
    </source>
</evidence>
<dbReference type="Pfam" id="PF15240">
    <property type="entry name" value="Pro-rich"/>
    <property type="match status" value="1"/>
</dbReference>